<gene>
    <name evidence="3" type="ORF">Pr1d_12480</name>
</gene>
<dbReference type="EMBL" id="CP042913">
    <property type="protein sequence ID" value="QEG33977.1"/>
    <property type="molecule type" value="Genomic_DNA"/>
</dbReference>
<dbReference type="InterPro" id="IPR045584">
    <property type="entry name" value="Pilin-like"/>
</dbReference>
<dbReference type="KEGG" id="bgok:Pr1d_12480"/>
<dbReference type="PANTHER" id="PTHR30093">
    <property type="entry name" value="GENERAL SECRETION PATHWAY PROTEIN G"/>
    <property type="match status" value="1"/>
</dbReference>
<feature type="domain" description="DUF1559" evidence="2">
    <location>
        <begin position="35"/>
        <end position="363"/>
    </location>
</feature>
<dbReference type="InterPro" id="IPR012902">
    <property type="entry name" value="N_methyl_site"/>
</dbReference>
<reference evidence="3 4" key="1">
    <citation type="submission" date="2019-08" db="EMBL/GenBank/DDBJ databases">
        <title>Deep-cultivation of Planctomycetes and their phenomic and genomic characterization uncovers novel biology.</title>
        <authorList>
            <person name="Wiegand S."/>
            <person name="Jogler M."/>
            <person name="Boedeker C."/>
            <person name="Pinto D."/>
            <person name="Vollmers J."/>
            <person name="Rivas-Marin E."/>
            <person name="Kohn T."/>
            <person name="Peeters S.H."/>
            <person name="Heuer A."/>
            <person name="Rast P."/>
            <person name="Oberbeckmann S."/>
            <person name="Bunk B."/>
            <person name="Jeske O."/>
            <person name="Meyerdierks A."/>
            <person name="Storesund J.E."/>
            <person name="Kallscheuer N."/>
            <person name="Luecker S."/>
            <person name="Lage O.M."/>
            <person name="Pohl T."/>
            <person name="Merkel B.J."/>
            <person name="Hornburger P."/>
            <person name="Mueller R.-W."/>
            <person name="Bruemmer F."/>
            <person name="Labrenz M."/>
            <person name="Spormann A.M."/>
            <person name="Op den Camp H."/>
            <person name="Overmann J."/>
            <person name="Amann R."/>
            <person name="Jetten M.S.M."/>
            <person name="Mascher T."/>
            <person name="Medema M.H."/>
            <person name="Devos D.P."/>
            <person name="Kaster A.-K."/>
            <person name="Ovreas L."/>
            <person name="Rohde M."/>
            <person name="Galperin M.Y."/>
            <person name="Jogler C."/>
        </authorList>
    </citation>
    <scope>NUCLEOTIDE SEQUENCE [LARGE SCALE GENOMIC DNA]</scope>
    <source>
        <strain evidence="3 4">Pr1d</strain>
    </source>
</reference>
<feature type="region of interest" description="Disordered" evidence="1">
    <location>
        <begin position="191"/>
        <end position="221"/>
    </location>
</feature>
<evidence type="ECO:0000259" key="2">
    <source>
        <dbReference type="Pfam" id="PF07596"/>
    </source>
</evidence>
<evidence type="ECO:0000256" key="1">
    <source>
        <dbReference type="SAM" id="MobiDB-lite"/>
    </source>
</evidence>
<name>A0A5B9Q4T2_9BACT</name>
<dbReference type="OrthoDB" id="255848at2"/>
<organism evidence="3 4">
    <name type="scientific">Bythopirellula goksoeyrii</name>
    <dbReference type="NCBI Taxonomy" id="1400387"/>
    <lineage>
        <taxon>Bacteria</taxon>
        <taxon>Pseudomonadati</taxon>
        <taxon>Planctomycetota</taxon>
        <taxon>Planctomycetia</taxon>
        <taxon>Pirellulales</taxon>
        <taxon>Lacipirellulaceae</taxon>
        <taxon>Bythopirellula</taxon>
    </lineage>
</organism>
<dbReference type="NCBIfam" id="TIGR02532">
    <property type="entry name" value="IV_pilin_GFxxxE"/>
    <property type="match status" value="1"/>
</dbReference>
<dbReference type="Pfam" id="PF07963">
    <property type="entry name" value="N_methyl"/>
    <property type="match status" value="1"/>
</dbReference>
<dbReference type="SUPFAM" id="SSF54523">
    <property type="entry name" value="Pili subunits"/>
    <property type="match status" value="1"/>
</dbReference>
<accession>A0A5B9Q4T2</accession>
<dbReference type="Pfam" id="PF07596">
    <property type="entry name" value="SBP_bac_10"/>
    <property type="match status" value="1"/>
</dbReference>
<dbReference type="AlphaFoldDB" id="A0A5B9Q4T2"/>
<dbReference type="Gene3D" id="3.30.700.10">
    <property type="entry name" value="Glycoprotein, Type 4 Pilin"/>
    <property type="match status" value="1"/>
</dbReference>
<evidence type="ECO:0000313" key="3">
    <source>
        <dbReference type="EMBL" id="QEG33977.1"/>
    </source>
</evidence>
<dbReference type="Proteomes" id="UP000323917">
    <property type="component" value="Chromosome"/>
</dbReference>
<keyword evidence="4" id="KW-1185">Reference proteome</keyword>
<proteinExistence type="predicted"/>
<sequence length="382" mass="41299">MAKYKRSKFGFTLVELLVVIAIIGVLVALLLPAIQAARESARRMDCINKLKQMGIAVHNLVDAQGVLPTGGDGIFPEIEDYVTPYRSPDGKPNGPERQGLSAFYQILPYLEQNALHGLNNTSALQATTVTLYYCPSRRGATITEAQEASILGQPVALIDYATATPCTCKTPTCEQRFNPRDSVPLTPQIQAAHHGSATPPANNNGWSFFRGRAGGGSGGPDNSVYDGAIVRTRWRHDWGNHTNALARSRAYGLNNQAEIGFEAVTDGLSNTLVIGEKLVPSNQYDGGGYSDDKGWTDGWDPDTVRSTCFAPYGDSDAFVLSPTNSNMFGRAVDLWYFGSAHPGTFNAVFADGSCHSLSFDVDVELLNRLGARNDGQIVDLEF</sequence>
<dbReference type="NCBIfam" id="TIGR04294">
    <property type="entry name" value="pre_pil_HX9DG"/>
    <property type="match status" value="1"/>
</dbReference>
<dbReference type="PANTHER" id="PTHR30093:SF2">
    <property type="entry name" value="TYPE II SECRETION SYSTEM PROTEIN H"/>
    <property type="match status" value="1"/>
</dbReference>
<evidence type="ECO:0000313" key="4">
    <source>
        <dbReference type="Proteomes" id="UP000323917"/>
    </source>
</evidence>
<protein>
    <recommendedName>
        <fullName evidence="2">DUF1559 domain-containing protein</fullName>
    </recommendedName>
</protein>
<dbReference type="InterPro" id="IPR011453">
    <property type="entry name" value="DUF1559"/>
</dbReference>
<dbReference type="InterPro" id="IPR027558">
    <property type="entry name" value="Pre_pil_HX9DG_C"/>
</dbReference>
<dbReference type="RefSeq" id="WP_148072678.1">
    <property type="nucleotide sequence ID" value="NZ_CP042913.1"/>
</dbReference>